<dbReference type="PATRIC" id="fig|171383.3.peg.1543"/>
<protein>
    <submittedName>
        <fullName evidence="10">Permease</fullName>
    </submittedName>
</protein>
<dbReference type="Pfam" id="PF00892">
    <property type="entry name" value="EamA"/>
    <property type="match status" value="2"/>
</dbReference>
<dbReference type="InterPro" id="IPR000620">
    <property type="entry name" value="EamA_dom"/>
</dbReference>
<evidence type="ECO:0000259" key="9">
    <source>
        <dbReference type="Pfam" id="PF00892"/>
    </source>
</evidence>
<feature type="transmembrane region" description="Helical" evidence="8">
    <location>
        <begin position="76"/>
        <end position="94"/>
    </location>
</feature>
<comment type="subcellular location">
    <subcellularLocation>
        <location evidence="1">Cell membrane</location>
        <topology evidence="1">Multi-pass membrane protein</topology>
    </subcellularLocation>
</comment>
<keyword evidence="5 8" id="KW-0812">Transmembrane</keyword>
<feature type="transmembrane region" description="Helical" evidence="8">
    <location>
        <begin position="143"/>
        <end position="165"/>
    </location>
</feature>
<evidence type="ECO:0000256" key="5">
    <source>
        <dbReference type="ARBA" id="ARBA00022692"/>
    </source>
</evidence>
<dbReference type="InterPro" id="IPR037185">
    <property type="entry name" value="EmrE-like"/>
</dbReference>
<evidence type="ECO:0000256" key="8">
    <source>
        <dbReference type="SAM" id="Phobius"/>
    </source>
</evidence>
<dbReference type="Proteomes" id="UP000037530">
    <property type="component" value="Unassembled WGS sequence"/>
</dbReference>
<feature type="domain" description="EamA" evidence="9">
    <location>
        <begin position="151"/>
        <end position="283"/>
    </location>
</feature>
<feature type="transmembrane region" description="Helical" evidence="8">
    <location>
        <begin position="37"/>
        <end position="56"/>
    </location>
</feature>
<reference evidence="11" key="1">
    <citation type="submission" date="2015-08" db="EMBL/GenBank/DDBJ databases">
        <title>Vibrio galatheae sp. nov., a novel member of the Vibrionaceae family isolated from the Solomon Islands.</title>
        <authorList>
            <person name="Giubergia S."/>
            <person name="Machado H."/>
            <person name="Mateiu R.V."/>
            <person name="Gram L."/>
        </authorList>
    </citation>
    <scope>NUCLEOTIDE SEQUENCE [LARGE SCALE GENOMIC DNA]</scope>
    <source>
        <strain evidence="11">DSM 19134</strain>
    </source>
</reference>
<sequence length="296" mass="33113">MSEQRLGNWMAALSFFLWGILPLYYQFLPNAAMDELLPVRLLASIPCCLLICLAVTSKLPNIKEAWADKRSLKLTFIGTVVMSLSWTAFIWALTHNRVIDASLGFFITPLMMCALGVMVFGEVLSPGKKIALTLATIGLSYQIIQYGEMPFIALIMAIFFSLYGLCKKKIAYSWSTCLFMEALLLAPFAIGYLLFKELTVGSVIVQADLNTLLLYMGAAPATLIPLVFYSIAIRLTSMSTVGLMQYIEPSIQFLLAIFLFNEMFDEVKAISFGLIWIGLLLTILETSRNRYALKRL</sequence>
<evidence type="ECO:0000256" key="3">
    <source>
        <dbReference type="ARBA" id="ARBA00022448"/>
    </source>
</evidence>
<keyword evidence="7 8" id="KW-0472">Membrane</keyword>
<accession>A0A0M0I1Y3</accession>
<evidence type="ECO:0000256" key="6">
    <source>
        <dbReference type="ARBA" id="ARBA00022989"/>
    </source>
</evidence>
<feature type="transmembrane region" description="Helical" evidence="8">
    <location>
        <begin position="243"/>
        <end position="261"/>
    </location>
</feature>
<evidence type="ECO:0000313" key="10">
    <source>
        <dbReference type="EMBL" id="KOO08324.1"/>
    </source>
</evidence>
<dbReference type="NCBIfam" id="TIGR00688">
    <property type="entry name" value="rarD"/>
    <property type="match status" value="1"/>
</dbReference>
<evidence type="ECO:0000256" key="4">
    <source>
        <dbReference type="ARBA" id="ARBA00022475"/>
    </source>
</evidence>
<keyword evidence="4" id="KW-1003">Cell membrane</keyword>
<dbReference type="RefSeq" id="WP_053408486.1">
    <property type="nucleotide sequence ID" value="NZ_DAIPHI010000001.1"/>
</dbReference>
<feature type="transmembrane region" description="Helical" evidence="8">
    <location>
        <begin position="267"/>
        <end position="286"/>
    </location>
</feature>
<feature type="transmembrane region" description="Helical" evidence="8">
    <location>
        <begin position="172"/>
        <end position="192"/>
    </location>
</feature>
<evidence type="ECO:0000313" key="11">
    <source>
        <dbReference type="Proteomes" id="UP000037530"/>
    </source>
</evidence>
<organism evidence="10 11">
    <name type="scientific">Vibrio hepatarius</name>
    <dbReference type="NCBI Taxonomy" id="171383"/>
    <lineage>
        <taxon>Bacteria</taxon>
        <taxon>Pseudomonadati</taxon>
        <taxon>Pseudomonadota</taxon>
        <taxon>Gammaproteobacteria</taxon>
        <taxon>Vibrionales</taxon>
        <taxon>Vibrionaceae</taxon>
        <taxon>Vibrio</taxon>
        <taxon>Vibrio oreintalis group</taxon>
    </lineage>
</organism>
<keyword evidence="11" id="KW-1185">Reference proteome</keyword>
<feature type="transmembrane region" description="Helical" evidence="8">
    <location>
        <begin position="212"/>
        <end position="231"/>
    </location>
</feature>
<evidence type="ECO:0000256" key="2">
    <source>
        <dbReference type="ARBA" id="ARBA00007362"/>
    </source>
</evidence>
<feature type="transmembrane region" description="Helical" evidence="8">
    <location>
        <begin position="6"/>
        <end position="25"/>
    </location>
</feature>
<dbReference type="InterPro" id="IPR004626">
    <property type="entry name" value="RarD"/>
</dbReference>
<keyword evidence="3" id="KW-0813">Transport</keyword>
<feature type="transmembrane region" description="Helical" evidence="8">
    <location>
        <begin position="101"/>
        <end position="123"/>
    </location>
</feature>
<evidence type="ECO:0000256" key="7">
    <source>
        <dbReference type="ARBA" id="ARBA00023136"/>
    </source>
</evidence>
<dbReference type="PANTHER" id="PTHR22911">
    <property type="entry name" value="ACYL-MALONYL CONDENSING ENZYME-RELATED"/>
    <property type="match status" value="1"/>
</dbReference>
<evidence type="ECO:0000256" key="1">
    <source>
        <dbReference type="ARBA" id="ARBA00004651"/>
    </source>
</evidence>
<dbReference type="EMBL" id="LHPI01000004">
    <property type="protein sequence ID" value="KOO08324.1"/>
    <property type="molecule type" value="Genomic_DNA"/>
</dbReference>
<gene>
    <name evidence="10" type="ORF">AKJ31_07500</name>
</gene>
<comment type="similarity">
    <text evidence="2">Belongs to the EamA transporter family.</text>
</comment>
<dbReference type="SUPFAM" id="SSF103481">
    <property type="entry name" value="Multidrug resistance efflux transporter EmrE"/>
    <property type="match status" value="2"/>
</dbReference>
<feature type="domain" description="EamA" evidence="9">
    <location>
        <begin position="6"/>
        <end position="139"/>
    </location>
</feature>
<comment type="caution">
    <text evidence="10">The sequence shown here is derived from an EMBL/GenBank/DDBJ whole genome shotgun (WGS) entry which is preliminary data.</text>
</comment>
<name>A0A0M0I1Y3_9VIBR</name>
<proteinExistence type="inferred from homology"/>
<keyword evidence="6 8" id="KW-1133">Transmembrane helix</keyword>
<dbReference type="OrthoDB" id="369870at2"/>
<dbReference type="GO" id="GO:0005886">
    <property type="term" value="C:plasma membrane"/>
    <property type="evidence" value="ECO:0007669"/>
    <property type="project" value="UniProtKB-SubCell"/>
</dbReference>
<dbReference type="PANTHER" id="PTHR22911:SF137">
    <property type="entry name" value="SOLUTE CARRIER FAMILY 35 MEMBER G2-RELATED"/>
    <property type="match status" value="1"/>
</dbReference>
<dbReference type="AlphaFoldDB" id="A0A0M0I1Y3"/>